<reference evidence="6" key="1">
    <citation type="submission" date="2016-10" db="EMBL/GenBank/DDBJ databases">
        <authorList>
            <person name="Varghese N."/>
            <person name="Submissions S."/>
        </authorList>
    </citation>
    <scope>NUCLEOTIDE SEQUENCE [LARGE SCALE GENOMIC DNA]</scope>
    <source>
        <strain evidence="6">DSM 45422</strain>
    </source>
</reference>
<organism evidence="5 6">
    <name type="scientific">Geodermatophilus africanus</name>
    <dbReference type="NCBI Taxonomy" id="1137993"/>
    <lineage>
        <taxon>Bacteria</taxon>
        <taxon>Bacillati</taxon>
        <taxon>Actinomycetota</taxon>
        <taxon>Actinomycetes</taxon>
        <taxon>Geodermatophilales</taxon>
        <taxon>Geodermatophilaceae</taxon>
        <taxon>Geodermatophilus</taxon>
    </lineage>
</organism>
<evidence type="ECO:0000313" key="5">
    <source>
        <dbReference type="EMBL" id="SDX65410.1"/>
    </source>
</evidence>
<feature type="chain" id="PRO_5038901254" evidence="3">
    <location>
        <begin position="21"/>
        <end position="361"/>
    </location>
</feature>
<proteinExistence type="predicted"/>
<dbReference type="InterPro" id="IPR025997">
    <property type="entry name" value="SBP_2_dom"/>
</dbReference>
<feature type="region of interest" description="Disordered" evidence="2">
    <location>
        <begin position="31"/>
        <end position="52"/>
    </location>
</feature>
<gene>
    <name evidence="5" type="ORF">SAMN05660209_00982</name>
</gene>
<evidence type="ECO:0000256" key="1">
    <source>
        <dbReference type="ARBA" id="ARBA00004196"/>
    </source>
</evidence>
<dbReference type="NCBIfam" id="TIGR02637">
    <property type="entry name" value="RhaS"/>
    <property type="match status" value="1"/>
</dbReference>
<keyword evidence="3" id="KW-0732">Signal</keyword>
<dbReference type="EMBL" id="FNOT01000002">
    <property type="protein sequence ID" value="SDX65410.1"/>
    <property type="molecule type" value="Genomic_DNA"/>
</dbReference>
<evidence type="ECO:0000256" key="2">
    <source>
        <dbReference type="SAM" id="MobiDB-lite"/>
    </source>
</evidence>
<dbReference type="OrthoDB" id="9781890at2"/>
<dbReference type="InterPro" id="IPR028082">
    <property type="entry name" value="Peripla_BP_I"/>
</dbReference>
<dbReference type="GO" id="GO:0030288">
    <property type="term" value="C:outer membrane-bounded periplasmic space"/>
    <property type="evidence" value="ECO:0007669"/>
    <property type="project" value="TreeGrafter"/>
</dbReference>
<dbReference type="SUPFAM" id="SSF53822">
    <property type="entry name" value="Periplasmic binding protein-like I"/>
    <property type="match status" value="1"/>
</dbReference>
<dbReference type="InterPro" id="IPR050555">
    <property type="entry name" value="Bact_Solute-Bind_Prot2"/>
</dbReference>
<dbReference type="Pfam" id="PF13407">
    <property type="entry name" value="Peripla_BP_4"/>
    <property type="match status" value="1"/>
</dbReference>
<evidence type="ECO:0000259" key="4">
    <source>
        <dbReference type="Pfam" id="PF13407"/>
    </source>
</evidence>
<sequence>MTSFLSRRRLQGGVTGLAVAALVLTTAACGGTTRGEEETTSNGGGAAASADPDAEIPADLAVGFLPKQVNNPYFSVASAGAEAATGEFQGQYTETGPSEASASSQVSYINTLSQQGTDVILTSANDPNAICSALDQARSAGSSVVTFDSDTDPECRDVFINQATTEGIAQTQVDLIAEQTGGQGQVAILSATANATNQNTWIAAMEEYAAAEYPDLEFVATVYGDDEDEKSFQETQGLLQTYPDLAGIISPTTVGIAAAARYLSGSEFKGQVALTGLGTPNQMREYVQDGTVQSFALWNPEELGYLAAYAGAALAAGQITGAEGETFEAGELGQFTVEADGVVVLGDPTVFTAENIDDFDF</sequence>
<dbReference type="Gene3D" id="3.40.50.2300">
    <property type="match status" value="2"/>
</dbReference>
<protein>
    <submittedName>
        <fullName evidence="5">Monosaccharide ABC transporter substrate-binding protein, CUT2 family (TC 3.A.1.2.-)</fullName>
    </submittedName>
</protein>
<feature type="domain" description="Periplasmic binding protein" evidence="4">
    <location>
        <begin position="62"/>
        <end position="318"/>
    </location>
</feature>
<evidence type="ECO:0000256" key="3">
    <source>
        <dbReference type="SAM" id="SignalP"/>
    </source>
</evidence>
<comment type="subcellular location">
    <subcellularLocation>
        <location evidence="1">Cell envelope</location>
    </subcellularLocation>
</comment>
<accession>A0A1H3DGE8</accession>
<dbReference type="AlphaFoldDB" id="A0A1H3DGE8"/>
<evidence type="ECO:0000313" key="6">
    <source>
        <dbReference type="Proteomes" id="UP000198921"/>
    </source>
</evidence>
<feature type="signal peptide" evidence="3">
    <location>
        <begin position="1"/>
        <end position="20"/>
    </location>
</feature>
<dbReference type="PROSITE" id="PS51257">
    <property type="entry name" value="PROKAR_LIPOPROTEIN"/>
    <property type="match status" value="1"/>
</dbReference>
<dbReference type="PANTHER" id="PTHR30036:SF8">
    <property type="entry name" value="ABC-TYPE SUGAR TRANSPORT SYSTEM PERIPLASMIC COMPONENT-LIKE PROTEIN"/>
    <property type="match status" value="1"/>
</dbReference>
<dbReference type="GO" id="GO:0030246">
    <property type="term" value="F:carbohydrate binding"/>
    <property type="evidence" value="ECO:0007669"/>
    <property type="project" value="TreeGrafter"/>
</dbReference>
<dbReference type="GO" id="GO:0015762">
    <property type="term" value="P:rhamnose transmembrane transport"/>
    <property type="evidence" value="ECO:0007669"/>
    <property type="project" value="InterPro"/>
</dbReference>
<dbReference type="CDD" id="cd20000">
    <property type="entry name" value="PBP1_ABC_rhamnose"/>
    <property type="match status" value="1"/>
</dbReference>
<dbReference type="RefSeq" id="WP_091151996.1">
    <property type="nucleotide sequence ID" value="NZ_FNOT01000002.1"/>
</dbReference>
<keyword evidence="6" id="KW-1185">Reference proteome</keyword>
<name>A0A1H3DGE8_9ACTN</name>
<dbReference type="STRING" id="1137993.SAMN05660209_00982"/>
<dbReference type="Proteomes" id="UP000198921">
    <property type="component" value="Unassembled WGS sequence"/>
</dbReference>
<dbReference type="PANTHER" id="PTHR30036">
    <property type="entry name" value="D-XYLOSE-BINDING PERIPLASMIC PROTEIN"/>
    <property type="match status" value="1"/>
</dbReference>
<dbReference type="InterPro" id="IPR013459">
    <property type="entry name" value="RhaS"/>
</dbReference>